<proteinExistence type="predicted"/>
<protein>
    <submittedName>
        <fullName evidence="3">Helix-turn-helix protein</fullName>
    </submittedName>
</protein>
<name>A0A5S5BTC0_9BACL</name>
<dbReference type="Gene3D" id="1.10.10.10">
    <property type="entry name" value="Winged helix-like DNA-binding domain superfamily/Winged helix DNA-binding domain"/>
    <property type="match status" value="1"/>
</dbReference>
<keyword evidence="1" id="KW-0238">DNA-binding</keyword>
<evidence type="ECO:0000259" key="2">
    <source>
        <dbReference type="SMART" id="SM00418"/>
    </source>
</evidence>
<dbReference type="InterPro" id="IPR036390">
    <property type="entry name" value="WH_DNA-bd_sf"/>
</dbReference>
<evidence type="ECO:0000256" key="1">
    <source>
        <dbReference type="ARBA" id="ARBA00023125"/>
    </source>
</evidence>
<accession>A0A5S5BTC0</accession>
<dbReference type="EMBL" id="VNHS01000014">
    <property type="protein sequence ID" value="TYP69556.1"/>
    <property type="molecule type" value="Genomic_DNA"/>
</dbReference>
<dbReference type="InterPro" id="IPR001845">
    <property type="entry name" value="HTH_ArsR_DNA-bd_dom"/>
</dbReference>
<evidence type="ECO:0000313" key="3">
    <source>
        <dbReference type="EMBL" id="TYP69556.1"/>
    </source>
</evidence>
<dbReference type="SMART" id="SM00418">
    <property type="entry name" value="HTH_ARSR"/>
    <property type="match status" value="1"/>
</dbReference>
<organism evidence="3 4">
    <name type="scientific">Paenibacillus methanolicus</name>
    <dbReference type="NCBI Taxonomy" id="582686"/>
    <lineage>
        <taxon>Bacteria</taxon>
        <taxon>Bacillati</taxon>
        <taxon>Bacillota</taxon>
        <taxon>Bacilli</taxon>
        <taxon>Bacillales</taxon>
        <taxon>Paenibacillaceae</taxon>
        <taxon>Paenibacillus</taxon>
    </lineage>
</organism>
<dbReference type="SUPFAM" id="SSF46785">
    <property type="entry name" value="Winged helix' DNA-binding domain"/>
    <property type="match status" value="1"/>
</dbReference>
<comment type="caution">
    <text evidence="3">The sequence shown here is derived from an EMBL/GenBank/DDBJ whole genome shotgun (WGS) entry which is preliminary data.</text>
</comment>
<dbReference type="CDD" id="cd00090">
    <property type="entry name" value="HTH_ARSR"/>
    <property type="match status" value="1"/>
</dbReference>
<dbReference type="InterPro" id="IPR011991">
    <property type="entry name" value="ArsR-like_HTH"/>
</dbReference>
<evidence type="ECO:0000313" key="4">
    <source>
        <dbReference type="Proteomes" id="UP000323257"/>
    </source>
</evidence>
<sequence>MSHPLSINLEQQKLLASALRVKLLHALKDTPRTVKQISVQLEETPGNVHYHLKRLLEGKLVEIVETRELNGIVEKYYKSVATVFHSRSHPRPGVETRLLLSAEEALQLKQEFVELLGKWEERTSLRKREPDHRDLLINVDIVPAEEGH</sequence>
<dbReference type="InterPro" id="IPR036388">
    <property type="entry name" value="WH-like_DNA-bd_sf"/>
</dbReference>
<dbReference type="RefSeq" id="WP_148932946.1">
    <property type="nucleotide sequence ID" value="NZ_VNHS01000014.1"/>
</dbReference>
<dbReference type="GO" id="GO:0003700">
    <property type="term" value="F:DNA-binding transcription factor activity"/>
    <property type="evidence" value="ECO:0007669"/>
    <property type="project" value="InterPro"/>
</dbReference>
<dbReference type="Proteomes" id="UP000323257">
    <property type="component" value="Unassembled WGS sequence"/>
</dbReference>
<dbReference type="Pfam" id="PF12840">
    <property type="entry name" value="HTH_20"/>
    <property type="match status" value="1"/>
</dbReference>
<keyword evidence="4" id="KW-1185">Reference proteome</keyword>
<reference evidence="3 4" key="1">
    <citation type="submission" date="2019-07" db="EMBL/GenBank/DDBJ databases">
        <title>Genomic Encyclopedia of Type Strains, Phase III (KMG-III): the genomes of soil and plant-associated and newly described type strains.</title>
        <authorList>
            <person name="Whitman W."/>
        </authorList>
    </citation>
    <scope>NUCLEOTIDE SEQUENCE [LARGE SCALE GENOMIC DNA]</scope>
    <source>
        <strain evidence="3 4">BL24</strain>
    </source>
</reference>
<dbReference type="OrthoDB" id="2651007at2"/>
<dbReference type="GO" id="GO:0003677">
    <property type="term" value="F:DNA binding"/>
    <property type="evidence" value="ECO:0007669"/>
    <property type="project" value="UniProtKB-KW"/>
</dbReference>
<gene>
    <name evidence="3" type="ORF">BCM02_11472</name>
</gene>
<dbReference type="AlphaFoldDB" id="A0A5S5BTC0"/>
<feature type="domain" description="HTH arsR-type" evidence="2">
    <location>
        <begin position="12"/>
        <end position="114"/>
    </location>
</feature>